<gene>
    <name evidence="5" type="ORF">HK103_006090</name>
</gene>
<feature type="region of interest" description="Disordered" evidence="3">
    <location>
        <begin position="94"/>
        <end position="214"/>
    </location>
</feature>
<feature type="domain" description="RRM" evidence="4">
    <location>
        <begin position="214"/>
        <end position="290"/>
    </location>
</feature>
<evidence type="ECO:0000256" key="2">
    <source>
        <dbReference type="PROSITE-ProRule" id="PRU00176"/>
    </source>
</evidence>
<dbReference type="EMBL" id="JADGKB010000061">
    <property type="protein sequence ID" value="KAJ3255723.1"/>
    <property type="molecule type" value="Genomic_DNA"/>
</dbReference>
<evidence type="ECO:0000259" key="4">
    <source>
        <dbReference type="PROSITE" id="PS50102"/>
    </source>
</evidence>
<protein>
    <recommendedName>
        <fullName evidence="4">RRM domain-containing protein</fullName>
    </recommendedName>
</protein>
<comment type="caution">
    <text evidence="5">The sequence shown here is derived from an EMBL/GenBank/DDBJ whole genome shotgun (WGS) entry which is preliminary data.</text>
</comment>
<reference evidence="5" key="1">
    <citation type="submission" date="2020-05" db="EMBL/GenBank/DDBJ databases">
        <title>Phylogenomic resolution of chytrid fungi.</title>
        <authorList>
            <person name="Stajich J.E."/>
            <person name="Amses K."/>
            <person name="Simmons R."/>
            <person name="Seto K."/>
            <person name="Myers J."/>
            <person name="Bonds A."/>
            <person name="Quandt C.A."/>
            <person name="Barry K."/>
            <person name="Liu P."/>
            <person name="Grigoriev I."/>
            <person name="Longcore J.E."/>
            <person name="James T.Y."/>
        </authorList>
    </citation>
    <scope>NUCLEOTIDE SEQUENCE</scope>
    <source>
        <strain evidence="5">PLAUS21</strain>
    </source>
</reference>
<organism evidence="5 6">
    <name type="scientific">Boothiomyces macroporosus</name>
    <dbReference type="NCBI Taxonomy" id="261099"/>
    <lineage>
        <taxon>Eukaryota</taxon>
        <taxon>Fungi</taxon>
        <taxon>Fungi incertae sedis</taxon>
        <taxon>Chytridiomycota</taxon>
        <taxon>Chytridiomycota incertae sedis</taxon>
        <taxon>Chytridiomycetes</taxon>
        <taxon>Rhizophydiales</taxon>
        <taxon>Terramycetaceae</taxon>
        <taxon>Boothiomyces</taxon>
    </lineage>
</organism>
<name>A0AAD5UE76_9FUNG</name>
<dbReference type="AlphaFoldDB" id="A0AAD5UE76"/>
<dbReference type="PANTHER" id="PTHR48025">
    <property type="entry name" value="OS02G0815200 PROTEIN"/>
    <property type="match status" value="1"/>
</dbReference>
<dbReference type="SMART" id="SM00360">
    <property type="entry name" value="RRM"/>
    <property type="match status" value="2"/>
</dbReference>
<feature type="compositionally biased region" description="Basic residues" evidence="3">
    <location>
        <begin position="132"/>
        <end position="142"/>
    </location>
</feature>
<dbReference type="SUPFAM" id="SSF54928">
    <property type="entry name" value="RNA-binding domain, RBD"/>
    <property type="match status" value="2"/>
</dbReference>
<feature type="domain" description="RRM" evidence="4">
    <location>
        <begin position="19"/>
        <end position="95"/>
    </location>
</feature>
<dbReference type="InterPro" id="IPR012677">
    <property type="entry name" value="Nucleotide-bd_a/b_plait_sf"/>
</dbReference>
<proteinExistence type="predicted"/>
<dbReference type="Pfam" id="PF00076">
    <property type="entry name" value="RRM_1"/>
    <property type="match status" value="2"/>
</dbReference>
<sequence>MLASPAEPMTTNETKQELFTVFVGNLSYSTDADALKSLFAPVAPVQDVRLITRFNKPKGFGFVSFSTQAEAESAVQSFDQKEIEGRVLKVQIAVAKKVREPSQKAPKKAKRVDDEKEETNEEKETPAPEKPKKNKRKPKSAKKKEEKEEGKEEAQEKQKPKKKEKAEGKEKPEAENKEKPEGEKTEKVAQAERTKKPKRAPRKPRSPDAPRSDTIAYVGNLPFVVDDRSLGEIFSDFKIKSSRVVFNSTGRSKGFGFVEFYDKESLLKAIEEYNGAKANERIMAVKQAYADEQE</sequence>
<dbReference type="GO" id="GO:0003723">
    <property type="term" value="F:RNA binding"/>
    <property type="evidence" value="ECO:0007669"/>
    <property type="project" value="UniProtKB-UniRule"/>
</dbReference>
<evidence type="ECO:0000313" key="6">
    <source>
        <dbReference type="Proteomes" id="UP001210925"/>
    </source>
</evidence>
<dbReference type="Gene3D" id="3.30.70.330">
    <property type="match status" value="2"/>
</dbReference>
<keyword evidence="1 2" id="KW-0694">RNA-binding</keyword>
<dbReference type="PANTHER" id="PTHR48025:SF1">
    <property type="entry name" value="RRM DOMAIN-CONTAINING PROTEIN"/>
    <property type="match status" value="1"/>
</dbReference>
<evidence type="ECO:0000256" key="3">
    <source>
        <dbReference type="SAM" id="MobiDB-lite"/>
    </source>
</evidence>
<accession>A0AAD5UE76</accession>
<dbReference type="Proteomes" id="UP001210925">
    <property type="component" value="Unassembled WGS sequence"/>
</dbReference>
<dbReference type="InterPro" id="IPR000504">
    <property type="entry name" value="RRM_dom"/>
</dbReference>
<keyword evidence="6" id="KW-1185">Reference proteome</keyword>
<feature type="compositionally biased region" description="Basic and acidic residues" evidence="3">
    <location>
        <begin position="143"/>
        <end position="194"/>
    </location>
</feature>
<evidence type="ECO:0000256" key="1">
    <source>
        <dbReference type="ARBA" id="ARBA00022884"/>
    </source>
</evidence>
<dbReference type="InterPro" id="IPR050502">
    <property type="entry name" value="Euk_RNA-bind_prot"/>
</dbReference>
<evidence type="ECO:0000313" key="5">
    <source>
        <dbReference type="EMBL" id="KAJ3255723.1"/>
    </source>
</evidence>
<feature type="compositionally biased region" description="Basic and acidic residues" evidence="3">
    <location>
        <begin position="122"/>
        <end position="131"/>
    </location>
</feature>
<dbReference type="PROSITE" id="PS50102">
    <property type="entry name" value="RRM"/>
    <property type="match status" value="2"/>
</dbReference>
<dbReference type="InterPro" id="IPR035979">
    <property type="entry name" value="RBD_domain_sf"/>
</dbReference>
<feature type="compositionally biased region" description="Basic residues" evidence="3">
    <location>
        <begin position="195"/>
        <end position="204"/>
    </location>
</feature>